<sequence>MQTKHFELGNGLEAKPASRSDAPSLIELVRRNIKPIGRYLPPLAEVITMDRAQAHFDLVERQIAEGSLIDWHLYQDGILCGGIRLNHIEANNRKAAVGYFIDVRYQGRGLVSRALAQLLNHAFEDLRFNRVELRCHASNIPSQHVAARAGFVLEGRLREACYSDNGFDDLFIFGLLASEHVSRDPKF</sequence>
<proteinExistence type="predicted"/>
<feature type="domain" description="N-acetyltransferase" evidence="1">
    <location>
        <begin position="12"/>
        <end position="178"/>
    </location>
</feature>
<organism evidence="2 3">
    <name type="scientific">Dyella jejuensis</name>
    <dbReference type="NCBI Taxonomy" id="1432009"/>
    <lineage>
        <taxon>Bacteria</taxon>
        <taxon>Pseudomonadati</taxon>
        <taxon>Pseudomonadota</taxon>
        <taxon>Gammaproteobacteria</taxon>
        <taxon>Lysobacterales</taxon>
        <taxon>Rhodanobacteraceae</taxon>
        <taxon>Dyella</taxon>
    </lineage>
</organism>
<dbReference type="Gene3D" id="3.40.630.30">
    <property type="match status" value="1"/>
</dbReference>
<evidence type="ECO:0000313" key="3">
    <source>
        <dbReference type="Proteomes" id="UP001620461"/>
    </source>
</evidence>
<dbReference type="Proteomes" id="UP001620461">
    <property type="component" value="Unassembled WGS sequence"/>
</dbReference>
<keyword evidence="3" id="KW-1185">Reference proteome</keyword>
<protein>
    <submittedName>
        <fullName evidence="2">GNAT family N-acetyltransferase</fullName>
    </submittedName>
</protein>
<dbReference type="InterPro" id="IPR000182">
    <property type="entry name" value="GNAT_dom"/>
</dbReference>
<dbReference type="PANTHER" id="PTHR43441:SF11">
    <property type="entry name" value="RIBOSOMAL-PROTEIN-SERINE ACETYLTRANSFERASE"/>
    <property type="match status" value="1"/>
</dbReference>
<accession>A0ABW8JHC4</accession>
<dbReference type="SUPFAM" id="SSF55729">
    <property type="entry name" value="Acyl-CoA N-acyltransferases (Nat)"/>
    <property type="match status" value="1"/>
</dbReference>
<evidence type="ECO:0000259" key="1">
    <source>
        <dbReference type="PROSITE" id="PS51186"/>
    </source>
</evidence>
<comment type="caution">
    <text evidence="2">The sequence shown here is derived from an EMBL/GenBank/DDBJ whole genome shotgun (WGS) entry which is preliminary data.</text>
</comment>
<dbReference type="PROSITE" id="PS51186">
    <property type="entry name" value="GNAT"/>
    <property type="match status" value="1"/>
</dbReference>
<dbReference type="InterPro" id="IPR016181">
    <property type="entry name" value="Acyl_CoA_acyltransferase"/>
</dbReference>
<dbReference type="InterPro" id="IPR051908">
    <property type="entry name" value="Ribosomal_N-acetyltransferase"/>
</dbReference>
<dbReference type="Pfam" id="PF13302">
    <property type="entry name" value="Acetyltransf_3"/>
    <property type="match status" value="1"/>
</dbReference>
<dbReference type="PANTHER" id="PTHR43441">
    <property type="entry name" value="RIBOSOMAL-PROTEIN-SERINE ACETYLTRANSFERASE"/>
    <property type="match status" value="1"/>
</dbReference>
<evidence type="ECO:0000313" key="2">
    <source>
        <dbReference type="EMBL" id="MFK2899676.1"/>
    </source>
</evidence>
<name>A0ABW8JHC4_9GAMM</name>
<reference evidence="2 3" key="1">
    <citation type="submission" date="2020-10" db="EMBL/GenBank/DDBJ databases">
        <title>Phylogeny of dyella-like bacteria.</title>
        <authorList>
            <person name="Fu J."/>
        </authorList>
    </citation>
    <scope>NUCLEOTIDE SEQUENCE [LARGE SCALE GENOMIC DNA]</scope>
    <source>
        <strain evidence="2 3">JP1</strain>
    </source>
</reference>
<gene>
    <name evidence="2" type="ORF">ISP15_04950</name>
</gene>
<dbReference type="RefSeq" id="WP_404545731.1">
    <property type="nucleotide sequence ID" value="NZ_JADIKJ010000004.1"/>
</dbReference>
<dbReference type="EMBL" id="JADIKJ010000004">
    <property type="protein sequence ID" value="MFK2899676.1"/>
    <property type="molecule type" value="Genomic_DNA"/>
</dbReference>